<keyword evidence="1" id="KW-0812">Transmembrane</keyword>
<dbReference type="RefSeq" id="WP_281932602.1">
    <property type="nucleotide sequence ID" value="NZ_AP027144.1"/>
</dbReference>
<sequence length="61" mass="5992">MADSDRNPNQQKNRYIFAGTGAVLGAVAGLGAAGAIAALGGAALGGLLGYNLLARIGARKH</sequence>
<dbReference type="EMBL" id="AP027144">
    <property type="protein sequence ID" value="BDV36522.1"/>
    <property type="molecule type" value="Genomic_DNA"/>
</dbReference>
<protein>
    <recommendedName>
        <fullName evidence="4">Glycine zipper domain-containing protein</fullName>
    </recommendedName>
</protein>
<evidence type="ECO:0000256" key="1">
    <source>
        <dbReference type="SAM" id="Phobius"/>
    </source>
</evidence>
<reference evidence="2 3" key="1">
    <citation type="journal article" date="2023" name="Int. J. Syst. Evol. Microbiol.">
        <title>Methylocystis iwaonis sp. nov., a type II methane-oxidizing bacterium from surface soil of a rice paddy field in Japan, and emended description of the genus Methylocystis (ex Whittenbury et al. 1970) Bowman et al. 1993.</title>
        <authorList>
            <person name="Kaise H."/>
            <person name="Sawadogo J.B."/>
            <person name="Alam M.S."/>
            <person name="Ueno C."/>
            <person name="Dianou D."/>
            <person name="Shinjo R."/>
            <person name="Asakawa S."/>
        </authorList>
    </citation>
    <scope>NUCLEOTIDE SEQUENCE [LARGE SCALE GENOMIC DNA]</scope>
    <source>
        <strain evidence="2 3">SS37A-Re</strain>
    </source>
</reference>
<organism evidence="2 3">
    <name type="scientific">Methylocystis iwaonis</name>
    <dbReference type="NCBI Taxonomy" id="2885079"/>
    <lineage>
        <taxon>Bacteria</taxon>
        <taxon>Pseudomonadati</taxon>
        <taxon>Pseudomonadota</taxon>
        <taxon>Alphaproteobacteria</taxon>
        <taxon>Hyphomicrobiales</taxon>
        <taxon>Methylocystaceae</taxon>
        <taxon>Methylocystis</taxon>
    </lineage>
</organism>
<proteinExistence type="predicted"/>
<dbReference type="Proteomes" id="UP001317629">
    <property type="component" value="Plasmid pSS37A-Re-2"/>
</dbReference>
<evidence type="ECO:0000313" key="2">
    <source>
        <dbReference type="EMBL" id="BDV36522.1"/>
    </source>
</evidence>
<keyword evidence="2" id="KW-0614">Plasmid</keyword>
<geneLocation type="plasmid" evidence="2 3">
    <name>pSS37A-Re-2</name>
</geneLocation>
<name>A0ABN6VNH1_9HYPH</name>
<gene>
    <name evidence="2" type="ORF">SS37A_40520</name>
</gene>
<keyword evidence="1" id="KW-0472">Membrane</keyword>
<evidence type="ECO:0008006" key="4">
    <source>
        <dbReference type="Google" id="ProtNLM"/>
    </source>
</evidence>
<evidence type="ECO:0000313" key="3">
    <source>
        <dbReference type="Proteomes" id="UP001317629"/>
    </source>
</evidence>
<keyword evidence="3" id="KW-1185">Reference proteome</keyword>
<feature type="transmembrane region" description="Helical" evidence="1">
    <location>
        <begin position="20"/>
        <end position="53"/>
    </location>
</feature>
<accession>A0ABN6VNH1</accession>
<keyword evidence="1" id="KW-1133">Transmembrane helix</keyword>